<name>A0A6I3MJF1_9MICO</name>
<dbReference type="EMBL" id="WMLB01000045">
    <property type="protein sequence ID" value="MTH70383.1"/>
    <property type="molecule type" value="Genomic_DNA"/>
</dbReference>
<evidence type="ECO:0000313" key="3">
    <source>
        <dbReference type="Proteomes" id="UP000433071"/>
    </source>
</evidence>
<dbReference type="Pfam" id="PF03976">
    <property type="entry name" value="PPK2"/>
    <property type="match status" value="1"/>
</dbReference>
<dbReference type="AlphaFoldDB" id="A0A6I3MJF1"/>
<dbReference type="Gene3D" id="3.40.50.300">
    <property type="entry name" value="P-loop containing nucleotide triphosphate hydrolases"/>
    <property type="match status" value="1"/>
</dbReference>
<feature type="domain" description="Polyphosphate kinase-2-related" evidence="1">
    <location>
        <begin position="53"/>
        <end position="279"/>
    </location>
</feature>
<dbReference type="PANTHER" id="PTHR34383">
    <property type="entry name" value="POLYPHOSPHATE:AMP PHOSPHOTRANSFERASE-RELATED"/>
    <property type="match status" value="1"/>
</dbReference>
<keyword evidence="3" id="KW-1185">Reference proteome</keyword>
<dbReference type="GO" id="GO:0016776">
    <property type="term" value="F:phosphotransferase activity, phosphate group as acceptor"/>
    <property type="evidence" value="ECO:0007669"/>
    <property type="project" value="InterPro"/>
</dbReference>
<dbReference type="NCBIfam" id="TIGR03709">
    <property type="entry name" value="PPK2_rel_1"/>
    <property type="match status" value="1"/>
</dbReference>
<dbReference type="SUPFAM" id="SSF52540">
    <property type="entry name" value="P-loop containing nucleoside triphosphate hydrolases"/>
    <property type="match status" value="1"/>
</dbReference>
<keyword evidence="2" id="KW-0808">Transferase</keyword>
<comment type="caution">
    <text evidence="2">The sequence shown here is derived from an EMBL/GenBank/DDBJ whole genome shotgun (WGS) entry which is preliminary data.</text>
</comment>
<dbReference type="Proteomes" id="UP000433071">
    <property type="component" value="Unassembled WGS sequence"/>
</dbReference>
<protein>
    <submittedName>
        <fullName evidence="2">Polyphosphate kinase 2 family protein</fullName>
    </submittedName>
</protein>
<dbReference type="PANTHER" id="PTHR34383:SF3">
    <property type="entry name" value="POLYPHOSPHATE:AMP PHOSPHOTRANSFERASE"/>
    <property type="match status" value="1"/>
</dbReference>
<evidence type="ECO:0000313" key="2">
    <source>
        <dbReference type="EMBL" id="MTH70383.1"/>
    </source>
</evidence>
<gene>
    <name evidence="2" type="ORF">GJ743_18630</name>
</gene>
<dbReference type="GO" id="GO:0006797">
    <property type="term" value="P:polyphosphate metabolic process"/>
    <property type="evidence" value="ECO:0007669"/>
    <property type="project" value="InterPro"/>
</dbReference>
<dbReference type="InterPro" id="IPR022488">
    <property type="entry name" value="PPK2-related"/>
</dbReference>
<accession>A0A6I3MJF1</accession>
<organism evidence="2 3">
    <name type="scientific">Agromyces bracchium</name>
    <dbReference type="NCBI Taxonomy" id="88376"/>
    <lineage>
        <taxon>Bacteria</taxon>
        <taxon>Bacillati</taxon>
        <taxon>Actinomycetota</taxon>
        <taxon>Actinomycetes</taxon>
        <taxon>Micrococcales</taxon>
        <taxon>Microbacteriaceae</taxon>
        <taxon>Agromyces</taxon>
    </lineage>
</organism>
<proteinExistence type="predicted"/>
<keyword evidence="2" id="KW-0418">Kinase</keyword>
<dbReference type="GO" id="GO:0016301">
    <property type="term" value="F:kinase activity"/>
    <property type="evidence" value="ECO:0007669"/>
    <property type="project" value="UniProtKB-KW"/>
</dbReference>
<dbReference type="InterPro" id="IPR022300">
    <property type="entry name" value="PPK2-rel_1"/>
</dbReference>
<dbReference type="InterPro" id="IPR027417">
    <property type="entry name" value="P-loop_NTPase"/>
</dbReference>
<dbReference type="OrthoDB" id="9775224at2"/>
<reference evidence="2 3" key="1">
    <citation type="submission" date="2019-11" db="EMBL/GenBank/DDBJ databases">
        <title>Agromyces kandeliae sp. nov., isolated from mangrove soil.</title>
        <authorList>
            <person name="Wang R."/>
        </authorList>
    </citation>
    <scope>NUCLEOTIDE SEQUENCE [LARGE SCALE GENOMIC DNA]</scope>
    <source>
        <strain evidence="2 3">JCM 11433</strain>
    </source>
</reference>
<evidence type="ECO:0000259" key="1">
    <source>
        <dbReference type="Pfam" id="PF03976"/>
    </source>
</evidence>
<sequence length="299" mass="34066">MGERRGRRGREGSAVGLEKYWASDPMDVLRVRQDFVLADVDTGSAPGFEGKKREAEKSLAVGAEILAGLQEQLFAGHQMGDDPRRILLVLQAMDTAGKGGIVKHVMSAVDPQGVQLATFKKPTEEELAHDFLWRIRKEVPEAGMIGVFDRSHYEDVLIGRVRELAPPEEIERRYDAINEFEAELAASGTTIIKVMLHISMDEQRKRLLKRLSRRDKHWKFNPGDIDERMLAPKYREAYQVVFDRTTTPYAPWYVVPADHKWYARLAVQHLLIDALEGMKLDWPLADYDIEEQKARLATG</sequence>